<evidence type="ECO:0000313" key="2">
    <source>
        <dbReference type="Proteomes" id="UP000316471"/>
    </source>
</evidence>
<dbReference type="AlphaFoldDB" id="A0A562LP05"/>
<dbReference type="EMBL" id="VLKP01000008">
    <property type="protein sequence ID" value="TWI09369.1"/>
    <property type="molecule type" value="Genomic_DNA"/>
</dbReference>
<keyword evidence="2" id="KW-1185">Reference proteome</keyword>
<reference evidence="1 2" key="1">
    <citation type="journal article" date="2015" name="Stand. Genomic Sci.">
        <title>Genomic Encyclopedia of Bacterial and Archaeal Type Strains, Phase III: the genomes of soil and plant-associated and newly described type strains.</title>
        <authorList>
            <person name="Whitman W.B."/>
            <person name="Woyke T."/>
            <person name="Klenk H.P."/>
            <person name="Zhou Y."/>
            <person name="Lilburn T.G."/>
            <person name="Beck B.J."/>
            <person name="De Vos P."/>
            <person name="Vandamme P."/>
            <person name="Eisen J.A."/>
            <person name="Garrity G."/>
            <person name="Hugenholtz P."/>
            <person name="Kyrpides N.C."/>
        </authorList>
    </citation>
    <scope>NUCLEOTIDE SEQUENCE [LARGE SCALE GENOMIC DNA]</scope>
    <source>
        <strain evidence="1 2">CGMCC 1.10136</strain>
    </source>
</reference>
<dbReference type="Proteomes" id="UP000316471">
    <property type="component" value="Unassembled WGS sequence"/>
</dbReference>
<sequence length="99" mass="10765">RFVTHYNDRPHEGLALFTPADLFHDRVPTVAAVRQQALTEHYTRHPERYVKGAPTVALPPAAVHINPDLAMHASQLLATSGALTIVPTPVDTGLPEVVT</sequence>
<gene>
    <name evidence="1" type="ORF">IP93_01985</name>
</gene>
<evidence type="ECO:0000313" key="1">
    <source>
        <dbReference type="EMBL" id="TWI09369.1"/>
    </source>
</evidence>
<protein>
    <submittedName>
        <fullName evidence="1">Putative transposase</fullName>
    </submittedName>
</protein>
<name>A0A562LP05_9GAMM</name>
<comment type="caution">
    <text evidence="1">The sequence shown here is derived from an EMBL/GenBank/DDBJ whole genome shotgun (WGS) entry which is preliminary data.</text>
</comment>
<feature type="non-terminal residue" evidence="1">
    <location>
        <position position="1"/>
    </location>
</feature>
<accession>A0A562LP05</accession>
<proteinExistence type="predicted"/>
<organism evidence="1 2">
    <name type="scientific">Aerolutibacter ruishenii</name>
    <dbReference type="NCBI Taxonomy" id="686800"/>
    <lineage>
        <taxon>Bacteria</taxon>
        <taxon>Pseudomonadati</taxon>
        <taxon>Pseudomonadota</taxon>
        <taxon>Gammaproteobacteria</taxon>
        <taxon>Lysobacterales</taxon>
        <taxon>Lysobacteraceae</taxon>
        <taxon>Aerolutibacter</taxon>
    </lineage>
</organism>